<protein>
    <submittedName>
        <fullName evidence="2">Resolvase domain-containing protein</fullName>
    </submittedName>
</protein>
<comment type="caution">
    <text evidence="2">The sequence shown here is derived from an EMBL/GenBank/DDBJ whole genome shotgun (WGS) entry which is preliminary data.</text>
</comment>
<dbReference type="GO" id="GO:0000150">
    <property type="term" value="F:DNA strand exchange activity"/>
    <property type="evidence" value="ECO:0007669"/>
    <property type="project" value="InterPro"/>
</dbReference>
<dbReference type="EMBL" id="AJYC02000224">
    <property type="protein sequence ID" value="EKT76637.1"/>
    <property type="molecule type" value="Genomic_DNA"/>
</dbReference>
<proteinExistence type="predicted"/>
<dbReference type="GO" id="GO:0003677">
    <property type="term" value="F:DNA binding"/>
    <property type="evidence" value="ECO:0007669"/>
    <property type="project" value="InterPro"/>
</dbReference>
<feature type="domain" description="Resolvase/invertase-type recombinase catalytic" evidence="1">
    <location>
        <begin position="20"/>
        <end position="63"/>
    </location>
</feature>
<sequence>MSCCRGFAIRFGSCGSANGRVSTRDQNPESQRDALTAARCDEIFIDKASGKLARRPELDKALLSVTLPSDLPTAWSIGVLRQPRAIASLVYDMWLLNAAVGAVIESRDSAGLAAETKSLLTRRGLHVLTDVVDLRSTSKTPSAVALG</sequence>
<gene>
    <name evidence="2" type="ORF">WSS_A41835</name>
</gene>
<organism evidence="2 3">
    <name type="scientific">Rhodococcus opacus M213</name>
    <dbReference type="NCBI Taxonomy" id="1129896"/>
    <lineage>
        <taxon>Bacteria</taxon>
        <taxon>Bacillati</taxon>
        <taxon>Actinomycetota</taxon>
        <taxon>Actinomycetes</taxon>
        <taxon>Mycobacteriales</taxon>
        <taxon>Nocardiaceae</taxon>
        <taxon>Rhodococcus</taxon>
    </lineage>
</organism>
<reference evidence="2 3" key="1">
    <citation type="journal article" date="2013" name="Genome Announc.">
        <title>Draft Genome Sequence of Rhodococcus opacus Strain M213 Shows a Diverse Catabolic Potential.</title>
        <authorList>
            <person name="Pathak A."/>
            <person name="Green S.J."/>
            <person name="Ogram A."/>
            <person name="Chauhan A."/>
        </authorList>
    </citation>
    <scope>NUCLEOTIDE SEQUENCE [LARGE SCALE GENOMIC DNA]</scope>
    <source>
        <strain evidence="2 3">M213</strain>
    </source>
</reference>
<evidence type="ECO:0000313" key="3">
    <source>
        <dbReference type="Proteomes" id="UP000005951"/>
    </source>
</evidence>
<dbReference type="Proteomes" id="UP000005951">
    <property type="component" value="Unassembled WGS sequence"/>
</dbReference>
<evidence type="ECO:0000259" key="1">
    <source>
        <dbReference type="Pfam" id="PF00239"/>
    </source>
</evidence>
<dbReference type="SUPFAM" id="SSF53041">
    <property type="entry name" value="Resolvase-like"/>
    <property type="match status" value="1"/>
</dbReference>
<accession>K8XEC8</accession>
<dbReference type="AlphaFoldDB" id="K8XEC8"/>
<dbReference type="Gene3D" id="3.40.50.1390">
    <property type="entry name" value="Resolvase, N-terminal catalytic domain"/>
    <property type="match status" value="1"/>
</dbReference>
<evidence type="ECO:0000313" key="2">
    <source>
        <dbReference type="EMBL" id="EKT76637.1"/>
    </source>
</evidence>
<dbReference type="InterPro" id="IPR036162">
    <property type="entry name" value="Resolvase-like_N_sf"/>
</dbReference>
<dbReference type="InterPro" id="IPR006119">
    <property type="entry name" value="Resolv_N"/>
</dbReference>
<dbReference type="Pfam" id="PF00239">
    <property type="entry name" value="Resolvase"/>
    <property type="match status" value="1"/>
</dbReference>
<name>K8XEC8_RHOOP</name>